<reference evidence="2 3" key="1">
    <citation type="submission" date="2018-08" db="EMBL/GenBank/DDBJ databases">
        <title>Genomic Encyclopedia of Type Strains, Phase III (KMG-III): the genomes of soil and plant-associated and newly described type strains.</title>
        <authorList>
            <person name="Whitman W."/>
        </authorList>
    </citation>
    <scope>NUCLEOTIDE SEQUENCE [LARGE SCALE GENOMIC DNA]</scope>
    <source>
        <strain evidence="2 3">CECT 7375</strain>
    </source>
</reference>
<dbReference type="RefSeq" id="WP_115898592.1">
    <property type="nucleotide sequence ID" value="NZ_QUNG01000011.1"/>
</dbReference>
<dbReference type="OrthoDB" id="7069074at2"/>
<keyword evidence="1" id="KW-1133">Transmembrane helix</keyword>
<evidence type="ECO:0000313" key="3">
    <source>
        <dbReference type="Proteomes" id="UP000256542"/>
    </source>
</evidence>
<dbReference type="Proteomes" id="UP000256542">
    <property type="component" value="Unassembled WGS sequence"/>
</dbReference>
<evidence type="ECO:0000313" key="2">
    <source>
        <dbReference type="EMBL" id="REG81983.1"/>
    </source>
</evidence>
<feature type="transmembrane region" description="Helical" evidence="1">
    <location>
        <begin position="242"/>
        <end position="263"/>
    </location>
</feature>
<sequence>MEEQNRTPLWYKFGLLVCRLLNHLPVFHASQDNGFDSVDSLAGLRFSLLSLPWGYKHIYLFTYVHQGNFKERFKWVSILRILDIKSPHQQEELDQLEADFLDLDDDTGGSKSKLRMELLKHKNAECQNSINTLNNKVNSYIAIALVYTGLFAFLFQSILELGFSHFSVLMWLAFGLSSISLINVLVLLRSYLQVKGTLKSRFSSFKISPDFKQLAKSIYIDWLTSKDEQWEAATLVKNIEKYFIRSIFVSSLILFSTVLQPFIQQVPSDAIKLSNDEFILIDKEGNFSPQELLSLSKAVTPDNIIIFVYSSSNSSGNASANFMISALNLSKQSTVIKISDELFDAKSLIATIKEEK</sequence>
<feature type="transmembrane region" description="Helical" evidence="1">
    <location>
        <begin position="140"/>
        <end position="159"/>
    </location>
</feature>
<protein>
    <submittedName>
        <fullName evidence="2">Uncharacterized protein</fullName>
    </submittedName>
</protein>
<keyword evidence="1" id="KW-0472">Membrane</keyword>
<accession>A0A3E0DJL5</accession>
<organism evidence="2 3">
    <name type="scientific">Marinomonas pollencensis</name>
    <dbReference type="NCBI Taxonomy" id="491954"/>
    <lineage>
        <taxon>Bacteria</taxon>
        <taxon>Pseudomonadati</taxon>
        <taxon>Pseudomonadota</taxon>
        <taxon>Gammaproteobacteria</taxon>
        <taxon>Oceanospirillales</taxon>
        <taxon>Oceanospirillaceae</taxon>
        <taxon>Marinomonas</taxon>
    </lineage>
</organism>
<keyword evidence="1" id="KW-0812">Transmembrane</keyword>
<comment type="caution">
    <text evidence="2">The sequence shown here is derived from an EMBL/GenBank/DDBJ whole genome shotgun (WGS) entry which is preliminary data.</text>
</comment>
<dbReference type="EMBL" id="QUNG01000011">
    <property type="protein sequence ID" value="REG81983.1"/>
    <property type="molecule type" value="Genomic_DNA"/>
</dbReference>
<proteinExistence type="predicted"/>
<name>A0A3E0DJL5_9GAMM</name>
<gene>
    <name evidence="2" type="ORF">DFP81_11163</name>
</gene>
<evidence type="ECO:0000256" key="1">
    <source>
        <dbReference type="SAM" id="Phobius"/>
    </source>
</evidence>
<feature type="transmembrane region" description="Helical" evidence="1">
    <location>
        <begin position="171"/>
        <end position="192"/>
    </location>
</feature>
<dbReference type="AlphaFoldDB" id="A0A3E0DJL5"/>
<keyword evidence="3" id="KW-1185">Reference proteome</keyword>